<feature type="non-terminal residue" evidence="2">
    <location>
        <position position="187"/>
    </location>
</feature>
<sequence>EHDPEAPITREHMNHARLCVALVTVCGNAMRDVLSTHVPPPYTDISQAILANKPKLTSKQGKQGKGLLNKDQIKLVFPAFQSNTTGKVDQFDLTLLYTLIRNISTVPAPGRGWGKDPQDLPRDISLGASVERIRSYRNHIIGHSMDGKFSQNDFDDYWNNIDAVLDDIEHKRGTRGYREQLEKQKTQ</sequence>
<evidence type="ECO:0000259" key="1">
    <source>
        <dbReference type="Pfam" id="PF18738"/>
    </source>
</evidence>
<organism evidence="2 3">
    <name type="scientific">Sinanodonta woodiana</name>
    <name type="common">Chinese pond mussel</name>
    <name type="synonym">Anodonta woodiana</name>
    <dbReference type="NCBI Taxonomy" id="1069815"/>
    <lineage>
        <taxon>Eukaryota</taxon>
        <taxon>Metazoa</taxon>
        <taxon>Spiralia</taxon>
        <taxon>Lophotrochozoa</taxon>
        <taxon>Mollusca</taxon>
        <taxon>Bivalvia</taxon>
        <taxon>Autobranchia</taxon>
        <taxon>Heteroconchia</taxon>
        <taxon>Palaeoheterodonta</taxon>
        <taxon>Unionida</taxon>
        <taxon>Unionoidea</taxon>
        <taxon>Unionidae</taxon>
        <taxon>Unioninae</taxon>
        <taxon>Sinanodonta</taxon>
    </lineage>
</organism>
<reference evidence="2 3" key="1">
    <citation type="submission" date="2024-11" db="EMBL/GenBank/DDBJ databases">
        <title>Chromosome-level genome assembly of the freshwater bivalve Anodonta woodiana.</title>
        <authorList>
            <person name="Chen X."/>
        </authorList>
    </citation>
    <scope>NUCLEOTIDE SEQUENCE [LARGE SCALE GENOMIC DNA]</scope>
    <source>
        <strain evidence="2">MN2024</strain>
        <tissue evidence="2">Gills</tissue>
    </source>
</reference>
<accession>A0ABD3XR97</accession>
<feature type="non-terminal residue" evidence="2">
    <location>
        <position position="1"/>
    </location>
</feature>
<dbReference type="InterPro" id="IPR041249">
    <property type="entry name" value="HEPN_DZIP3"/>
</dbReference>
<protein>
    <recommendedName>
        <fullName evidence="1">DZIP3-like HEPN domain-containing protein</fullName>
    </recommendedName>
</protein>
<gene>
    <name evidence="2" type="ORF">ACJMK2_000947</name>
</gene>
<dbReference type="Proteomes" id="UP001634394">
    <property type="component" value="Unassembled WGS sequence"/>
</dbReference>
<proteinExistence type="predicted"/>
<dbReference type="Pfam" id="PF18738">
    <property type="entry name" value="HEPN_DZIP3"/>
    <property type="match status" value="1"/>
</dbReference>
<dbReference type="EMBL" id="JBJQND010000001">
    <property type="protein sequence ID" value="KAL3888582.1"/>
    <property type="molecule type" value="Genomic_DNA"/>
</dbReference>
<name>A0ABD3XR97_SINWO</name>
<comment type="caution">
    <text evidence="2">The sequence shown here is derived from an EMBL/GenBank/DDBJ whole genome shotgun (WGS) entry which is preliminary data.</text>
</comment>
<dbReference type="AlphaFoldDB" id="A0ABD3XR97"/>
<feature type="domain" description="DZIP3-like HEPN" evidence="1">
    <location>
        <begin position="48"/>
        <end position="171"/>
    </location>
</feature>
<keyword evidence="3" id="KW-1185">Reference proteome</keyword>
<evidence type="ECO:0000313" key="2">
    <source>
        <dbReference type="EMBL" id="KAL3888582.1"/>
    </source>
</evidence>
<evidence type="ECO:0000313" key="3">
    <source>
        <dbReference type="Proteomes" id="UP001634394"/>
    </source>
</evidence>